<proteinExistence type="predicted"/>
<evidence type="ECO:0000256" key="2">
    <source>
        <dbReference type="PROSITE-ProRule" id="PRU00708"/>
    </source>
</evidence>
<protein>
    <recommendedName>
        <fullName evidence="6">Pentatricopeptide repeat-containing protein</fullName>
    </recommendedName>
</protein>
<keyword evidence="3" id="KW-1133">Transmembrane helix</keyword>
<dbReference type="InterPro" id="IPR002885">
    <property type="entry name" value="PPR_rpt"/>
</dbReference>
<keyword evidence="5" id="KW-1185">Reference proteome</keyword>
<dbReference type="NCBIfam" id="TIGR00756">
    <property type="entry name" value="PPR"/>
    <property type="match status" value="3"/>
</dbReference>
<name>W9QUC0_9ROSA</name>
<dbReference type="GO" id="GO:0009451">
    <property type="term" value="P:RNA modification"/>
    <property type="evidence" value="ECO:0007669"/>
    <property type="project" value="InterPro"/>
</dbReference>
<organism evidence="4 5">
    <name type="scientific">Morus notabilis</name>
    <dbReference type="NCBI Taxonomy" id="981085"/>
    <lineage>
        <taxon>Eukaryota</taxon>
        <taxon>Viridiplantae</taxon>
        <taxon>Streptophyta</taxon>
        <taxon>Embryophyta</taxon>
        <taxon>Tracheophyta</taxon>
        <taxon>Spermatophyta</taxon>
        <taxon>Magnoliopsida</taxon>
        <taxon>eudicotyledons</taxon>
        <taxon>Gunneridae</taxon>
        <taxon>Pentapetalae</taxon>
        <taxon>rosids</taxon>
        <taxon>fabids</taxon>
        <taxon>Rosales</taxon>
        <taxon>Moraceae</taxon>
        <taxon>Moreae</taxon>
        <taxon>Morus</taxon>
    </lineage>
</organism>
<evidence type="ECO:0000256" key="3">
    <source>
        <dbReference type="SAM" id="Phobius"/>
    </source>
</evidence>
<dbReference type="eggNOG" id="KOG4197">
    <property type="taxonomic scope" value="Eukaryota"/>
</dbReference>
<dbReference type="InterPro" id="IPR011990">
    <property type="entry name" value="TPR-like_helical_dom_sf"/>
</dbReference>
<gene>
    <name evidence="4" type="ORF">L484_019156</name>
</gene>
<dbReference type="PANTHER" id="PTHR47926:SF452">
    <property type="entry name" value="PENTATRICOPEPTIDE REPEAT-CONTAINING PROTEIN"/>
    <property type="match status" value="1"/>
</dbReference>
<evidence type="ECO:0000313" key="5">
    <source>
        <dbReference type="Proteomes" id="UP000030645"/>
    </source>
</evidence>
<dbReference type="PANTHER" id="PTHR47926">
    <property type="entry name" value="PENTATRICOPEPTIDE REPEAT-CONTAINING PROTEIN"/>
    <property type="match status" value="1"/>
</dbReference>
<dbReference type="InterPro" id="IPR046960">
    <property type="entry name" value="PPR_At4g14850-like_plant"/>
</dbReference>
<keyword evidence="1" id="KW-0677">Repeat</keyword>
<dbReference type="Gene3D" id="1.25.40.10">
    <property type="entry name" value="Tetratricopeptide repeat domain"/>
    <property type="match status" value="2"/>
</dbReference>
<dbReference type="GO" id="GO:0003723">
    <property type="term" value="F:RNA binding"/>
    <property type="evidence" value="ECO:0007669"/>
    <property type="project" value="InterPro"/>
</dbReference>
<dbReference type="Pfam" id="PF01535">
    <property type="entry name" value="PPR"/>
    <property type="match status" value="1"/>
</dbReference>
<dbReference type="KEGG" id="mnt:21402107"/>
<feature type="transmembrane region" description="Helical" evidence="3">
    <location>
        <begin position="139"/>
        <end position="158"/>
    </location>
</feature>
<dbReference type="PROSITE" id="PS51375">
    <property type="entry name" value="PPR"/>
    <property type="match status" value="3"/>
</dbReference>
<feature type="repeat" description="PPR" evidence="2">
    <location>
        <begin position="5"/>
        <end position="39"/>
    </location>
</feature>
<dbReference type="OrthoDB" id="1141354at2759"/>
<dbReference type="Pfam" id="PF13041">
    <property type="entry name" value="PPR_2"/>
    <property type="match status" value="1"/>
</dbReference>
<reference evidence="5" key="1">
    <citation type="submission" date="2013-01" db="EMBL/GenBank/DDBJ databases">
        <title>Draft Genome Sequence of a Mulberry Tree, Morus notabilis C.K. Schneid.</title>
        <authorList>
            <person name="He N."/>
            <person name="Zhao S."/>
        </authorList>
    </citation>
    <scope>NUCLEOTIDE SEQUENCE</scope>
</reference>
<keyword evidence="3" id="KW-0472">Membrane</keyword>
<dbReference type="AlphaFoldDB" id="W9QUC0"/>
<evidence type="ECO:0008006" key="6">
    <source>
        <dbReference type="Google" id="ProtNLM"/>
    </source>
</evidence>
<dbReference type="EMBL" id="KE344192">
    <property type="protein sequence ID" value="EXB54586.1"/>
    <property type="molecule type" value="Genomic_DNA"/>
</dbReference>
<evidence type="ECO:0000256" key="1">
    <source>
        <dbReference type="ARBA" id="ARBA00022737"/>
    </source>
</evidence>
<feature type="repeat" description="PPR" evidence="2">
    <location>
        <begin position="75"/>
        <end position="109"/>
    </location>
</feature>
<keyword evidence="3" id="KW-0812">Transmembrane</keyword>
<sequence>MPTRDLIMWTIMIRAYSEGGNAYESLGLFDLMMENGVPLDKFAVVTVVSACAKLGAMNKARLVRDYVRGKKFPLDVVLGTAMIDMYSKCGCIDYARDVFVEMREKNVVSWSTMIAACGYHGRGREAIDEFYMMLRSRTLPNAITFVSLLFACSHAGLIEEGLRFFSSMWEE</sequence>
<dbReference type="FunFam" id="1.25.40.10:FF:000031">
    <property type="entry name" value="Pentatricopeptide repeat-containing protein mitochondrial"/>
    <property type="match status" value="1"/>
</dbReference>
<feature type="repeat" description="PPR" evidence="2">
    <location>
        <begin position="141"/>
        <end position="171"/>
    </location>
</feature>
<dbReference type="Proteomes" id="UP000030645">
    <property type="component" value="Unassembled WGS sequence"/>
</dbReference>
<evidence type="ECO:0000313" key="4">
    <source>
        <dbReference type="EMBL" id="EXB54586.1"/>
    </source>
</evidence>
<accession>W9QUC0</accession>